<evidence type="ECO:0000313" key="2">
    <source>
        <dbReference type="Proteomes" id="UP000000715"/>
    </source>
</evidence>
<keyword evidence="2" id="KW-1185">Reference proteome</keyword>
<reference evidence="3" key="1">
    <citation type="submission" date="2025-08" db="UniProtKB">
        <authorList>
            <consortium name="RefSeq"/>
        </authorList>
    </citation>
    <scope>IDENTIFICATION</scope>
    <source>
        <tissue evidence="3">Brain</tissue>
    </source>
</reference>
<evidence type="ECO:0000313" key="3">
    <source>
        <dbReference type="RefSeq" id="XP_044933510.1"/>
    </source>
</evidence>
<gene>
    <name evidence="3" type="primary">LOC106007046</name>
</gene>
<feature type="region of interest" description="Disordered" evidence="1">
    <location>
        <begin position="159"/>
        <end position="183"/>
    </location>
</feature>
<name>A0A8U0UYX4_MUSPF</name>
<protein>
    <submittedName>
        <fullName evidence="3">Translation initiation factor IF-2-like</fullName>
    </submittedName>
</protein>
<sequence length="256" mass="26862">MTAPLQQSIASCQLFPAVSIALRAWLLAGTRHAPCPRLPRPARGSPSRTHTDTAPRPPHARPHPPRAPAPAPHARTRAPLPERRATSARPSPPARPAAPRRRAPRAPRSAAGLEPGFPCSPLAHSLLCSPPARGGTYSGDGHPQRPFRRFSRRLGVSAALGRKSAPRAGCASPDQGLGELVAPQAPGPLPHPCRLAGRTGCLAPRQPLPFSQPRPLLPLGCARGTPVLAAAKISHQQTARESGEPETGMDETSALP</sequence>
<dbReference type="RefSeq" id="XP_044933510.1">
    <property type="nucleotide sequence ID" value="XM_045077575.1"/>
</dbReference>
<proteinExistence type="predicted"/>
<dbReference type="Proteomes" id="UP000000715">
    <property type="component" value="Unplaced"/>
</dbReference>
<evidence type="ECO:0000256" key="1">
    <source>
        <dbReference type="SAM" id="MobiDB-lite"/>
    </source>
</evidence>
<feature type="region of interest" description="Disordered" evidence="1">
    <location>
        <begin position="32"/>
        <end position="116"/>
    </location>
</feature>
<accession>A0A8U0UYX4</accession>
<dbReference type="GeneID" id="106007046"/>
<organism evidence="2 3">
    <name type="scientific">Mustela putorius furo</name>
    <name type="common">European domestic ferret</name>
    <name type="synonym">Mustela furo</name>
    <dbReference type="NCBI Taxonomy" id="9669"/>
    <lineage>
        <taxon>Eukaryota</taxon>
        <taxon>Metazoa</taxon>
        <taxon>Chordata</taxon>
        <taxon>Craniata</taxon>
        <taxon>Vertebrata</taxon>
        <taxon>Euteleostomi</taxon>
        <taxon>Mammalia</taxon>
        <taxon>Eutheria</taxon>
        <taxon>Laurasiatheria</taxon>
        <taxon>Carnivora</taxon>
        <taxon>Caniformia</taxon>
        <taxon>Musteloidea</taxon>
        <taxon>Mustelidae</taxon>
        <taxon>Mustelinae</taxon>
        <taxon>Mustela</taxon>
    </lineage>
</organism>
<feature type="region of interest" description="Disordered" evidence="1">
    <location>
        <begin position="232"/>
        <end position="256"/>
    </location>
</feature>
<dbReference type="AlphaFoldDB" id="A0A8U0UYX4"/>